<gene>
    <name evidence="1" type="ORF">C5S46_00620</name>
</gene>
<accession>A0AC61SCU6</accession>
<proteinExistence type="predicted"/>
<evidence type="ECO:0000313" key="2">
    <source>
        <dbReference type="Proteomes" id="UP000315423"/>
    </source>
</evidence>
<evidence type="ECO:0000313" key="1">
    <source>
        <dbReference type="EMBL" id="TKY92443.1"/>
    </source>
</evidence>
<name>A0AC61SCU6_9EURY</name>
<organism evidence="1 2">
    <name type="scientific">Candidatus Methanomarinus sp</name>
    <dbReference type="NCBI Taxonomy" id="3386244"/>
    <lineage>
        <taxon>Archaea</taxon>
        <taxon>Methanobacteriati</taxon>
        <taxon>Methanobacteriota</taxon>
        <taxon>Stenosarchaea group</taxon>
        <taxon>Methanomicrobia</taxon>
        <taxon>Methanosarcinales</taxon>
        <taxon>ANME-2 cluster</taxon>
        <taxon>Candidatus Methanocomedenaceae</taxon>
        <taxon>Candidatus Methanomarinus</taxon>
    </lineage>
</organism>
<dbReference type="Proteomes" id="UP000315423">
    <property type="component" value="Unassembled WGS sequence"/>
</dbReference>
<protein>
    <submittedName>
        <fullName evidence="1">Uncharacterized protein</fullName>
    </submittedName>
</protein>
<sequence>MMFVCKVCGYKYNMVVNLESNKCILCRSVSSSIFINESKVLELTNPYDNRKGPVSLESK</sequence>
<dbReference type="EMBL" id="QYBA01000018">
    <property type="protein sequence ID" value="TKY92443.1"/>
    <property type="molecule type" value="Genomic_DNA"/>
</dbReference>
<reference evidence="1" key="1">
    <citation type="submission" date="2018-09" db="EMBL/GenBank/DDBJ databases">
        <title>A genomic encyclopedia of anaerobic methanotrophic archaea.</title>
        <authorList>
            <person name="Skennerton C.T."/>
            <person name="Chadwick G.L."/>
            <person name="Laso-Perez R."/>
            <person name="Leu A.O."/>
            <person name="Speth D.R."/>
            <person name="Yu H."/>
            <person name="Morgan-Lang C."/>
            <person name="Hatzenpichler R."/>
            <person name="Goudeau D."/>
            <person name="Malmstrom R."/>
            <person name="Woyke T."/>
            <person name="Hallam S."/>
            <person name="Tyson G.W."/>
            <person name="Wegener G."/>
            <person name="Boetius A."/>
            <person name="Orphan V.J."/>
        </authorList>
    </citation>
    <scope>NUCLEOTIDE SEQUENCE</scope>
    <source>
        <strain evidence="1">CONS3730D10UFb2</strain>
    </source>
</reference>
<comment type="caution">
    <text evidence="1">The sequence shown here is derived from an EMBL/GenBank/DDBJ whole genome shotgun (WGS) entry which is preliminary data.</text>
</comment>